<proteinExistence type="predicted"/>
<organism evidence="1 2">
    <name type="scientific">Fibrella forsythiae</name>
    <dbReference type="NCBI Taxonomy" id="2817061"/>
    <lineage>
        <taxon>Bacteria</taxon>
        <taxon>Pseudomonadati</taxon>
        <taxon>Bacteroidota</taxon>
        <taxon>Cytophagia</taxon>
        <taxon>Cytophagales</taxon>
        <taxon>Spirosomataceae</taxon>
        <taxon>Fibrella</taxon>
    </lineage>
</organism>
<gene>
    <name evidence="1" type="ORF">J2I46_30375</name>
</gene>
<dbReference type="Proteomes" id="UP000664628">
    <property type="component" value="Unassembled WGS sequence"/>
</dbReference>
<name>A0ABS3JUP7_9BACT</name>
<accession>A0ABS3JUP7</accession>
<comment type="caution">
    <text evidence="1">The sequence shown here is derived from an EMBL/GenBank/DDBJ whole genome shotgun (WGS) entry which is preliminary data.</text>
</comment>
<evidence type="ECO:0000313" key="1">
    <source>
        <dbReference type="EMBL" id="MBO0952919.1"/>
    </source>
</evidence>
<evidence type="ECO:0000313" key="2">
    <source>
        <dbReference type="Proteomes" id="UP000664628"/>
    </source>
</evidence>
<dbReference type="InterPro" id="IPR032466">
    <property type="entry name" value="Metal_Hydrolase"/>
</dbReference>
<dbReference type="Gene3D" id="3.20.20.140">
    <property type="entry name" value="Metal-dependent hydrolases"/>
    <property type="match status" value="1"/>
</dbReference>
<evidence type="ECO:0008006" key="3">
    <source>
        <dbReference type="Google" id="ProtNLM"/>
    </source>
</evidence>
<dbReference type="SUPFAM" id="SSF51556">
    <property type="entry name" value="Metallo-dependent hydrolases"/>
    <property type="match status" value="1"/>
</dbReference>
<dbReference type="RefSeq" id="WP_207332872.1">
    <property type="nucleotide sequence ID" value="NZ_JAFMYW010000015.1"/>
</dbReference>
<sequence>MDDPADYDMDSARFEELIREKKIEVFGEIGAYYTGITLNAPGWQPYLRICEKYDIPVAVHVGGGPPESTYSC</sequence>
<dbReference type="EMBL" id="JAFMYW010000015">
    <property type="protein sequence ID" value="MBO0952919.1"/>
    <property type="molecule type" value="Genomic_DNA"/>
</dbReference>
<protein>
    <recommendedName>
        <fullName evidence="3">Amidohydrolase-related domain-containing protein</fullName>
    </recommendedName>
</protein>
<keyword evidence="2" id="KW-1185">Reference proteome</keyword>
<reference evidence="1 2" key="1">
    <citation type="submission" date="2021-03" db="EMBL/GenBank/DDBJ databases">
        <title>Fibrella sp. HMF5405 genome sequencing and assembly.</title>
        <authorList>
            <person name="Kang H."/>
            <person name="Kim H."/>
            <person name="Bae S."/>
            <person name="Joh K."/>
        </authorList>
    </citation>
    <scope>NUCLEOTIDE SEQUENCE [LARGE SCALE GENOMIC DNA]</scope>
    <source>
        <strain evidence="1 2">HMF5405</strain>
    </source>
</reference>